<comment type="caution">
    <text evidence="1">The sequence shown here is derived from an EMBL/GenBank/DDBJ whole genome shotgun (WGS) entry which is preliminary data.</text>
</comment>
<proteinExistence type="predicted"/>
<dbReference type="EMBL" id="LJCR01000271">
    <property type="protein sequence ID" value="KPV53389.1"/>
    <property type="molecule type" value="Genomic_DNA"/>
</dbReference>
<dbReference type="Proteomes" id="UP000050509">
    <property type="component" value="Unassembled WGS sequence"/>
</dbReference>
<name>A0A0N8PSQ6_9CHLR</name>
<sequence>MIDNGALTYAMPYADDDDMSHLADPNRITEFEHGLIELATRLGFSITQFVVTEDRTGNGPPPRIVVQLEQGFDPDPVRARRWFTEIGAKVNSETVAKAKVPVIINNVQTDIDVRP</sequence>
<keyword evidence="2" id="KW-1185">Reference proteome</keyword>
<evidence type="ECO:0000313" key="2">
    <source>
        <dbReference type="Proteomes" id="UP000050509"/>
    </source>
</evidence>
<reference evidence="1 2" key="1">
    <citation type="submission" date="2015-09" db="EMBL/GenBank/DDBJ databases">
        <title>Draft genome sequence of Kouleothrix aurantiaca JCM 19913.</title>
        <authorList>
            <person name="Hemp J."/>
        </authorList>
    </citation>
    <scope>NUCLEOTIDE SEQUENCE [LARGE SCALE GENOMIC DNA]</scope>
    <source>
        <strain evidence="1 2">COM-B</strain>
    </source>
</reference>
<accession>A0A0N8PSQ6</accession>
<protein>
    <submittedName>
        <fullName evidence="1">Uncharacterized protein</fullName>
    </submittedName>
</protein>
<evidence type="ECO:0000313" key="1">
    <source>
        <dbReference type="EMBL" id="KPV53389.1"/>
    </source>
</evidence>
<gene>
    <name evidence="1" type="ORF">SE17_09955</name>
</gene>
<dbReference type="AlphaFoldDB" id="A0A0N8PSQ6"/>
<organism evidence="1 2">
    <name type="scientific">Kouleothrix aurantiaca</name>
    <dbReference type="NCBI Taxonomy" id="186479"/>
    <lineage>
        <taxon>Bacteria</taxon>
        <taxon>Bacillati</taxon>
        <taxon>Chloroflexota</taxon>
        <taxon>Chloroflexia</taxon>
        <taxon>Chloroflexales</taxon>
        <taxon>Roseiflexineae</taxon>
        <taxon>Roseiflexaceae</taxon>
        <taxon>Kouleothrix</taxon>
    </lineage>
</organism>